<evidence type="ECO:0000256" key="2">
    <source>
        <dbReference type="HAMAP-Rule" id="MF_01940"/>
    </source>
</evidence>
<accession>A0ABT3T0I2</accession>
<dbReference type="HAMAP" id="MF_01940">
    <property type="entry name" value="RNA_CPDase"/>
    <property type="match status" value="1"/>
</dbReference>
<feature type="active site" description="Proton acceptor" evidence="2">
    <location>
        <position position="125"/>
    </location>
</feature>
<name>A0ABT3T0I2_9GAMM</name>
<dbReference type="InterPro" id="IPR009097">
    <property type="entry name" value="Cyclic_Pdiesterase"/>
</dbReference>
<reference evidence="3" key="1">
    <citation type="submission" date="2019-02" db="EMBL/GenBank/DDBJ databases">
        <authorList>
            <person name="Li S.-H."/>
        </authorList>
    </citation>
    <scope>NUCLEOTIDE SEQUENCE</scope>
    <source>
        <strain evidence="3">IMCC11814</strain>
    </source>
</reference>
<feature type="short sequence motif" description="HXTX 1" evidence="2">
    <location>
        <begin position="39"/>
        <end position="42"/>
    </location>
</feature>
<dbReference type="Gene3D" id="3.90.1140.10">
    <property type="entry name" value="Cyclic phosphodiesterase"/>
    <property type="match status" value="1"/>
</dbReference>
<proteinExistence type="inferred from homology"/>
<gene>
    <name evidence="3" type="primary">thpR</name>
    <name evidence="3" type="ORF">EYC82_00140</name>
</gene>
<dbReference type="NCBIfam" id="TIGR02258">
    <property type="entry name" value="2_5_ligase"/>
    <property type="match status" value="1"/>
</dbReference>
<dbReference type="Pfam" id="PF13563">
    <property type="entry name" value="2_5_RNA_ligase2"/>
    <property type="match status" value="1"/>
</dbReference>
<dbReference type="PANTHER" id="PTHR35561">
    <property type="entry name" value="RNA 2',3'-CYCLIC PHOSPHODIESTERASE"/>
    <property type="match status" value="1"/>
</dbReference>
<dbReference type="SUPFAM" id="SSF55144">
    <property type="entry name" value="LigT-like"/>
    <property type="match status" value="1"/>
</dbReference>
<dbReference type="RefSeq" id="WP_279247527.1">
    <property type="nucleotide sequence ID" value="NZ_SHNO01000001.1"/>
</dbReference>
<keyword evidence="4" id="KW-1185">Reference proteome</keyword>
<protein>
    <recommendedName>
        <fullName evidence="2">RNA 2',3'-cyclic phosphodiesterase</fullName>
        <shortName evidence="2">RNA 2',3'-CPDase</shortName>
        <ecNumber evidence="2">3.1.4.58</ecNumber>
    </recommendedName>
</protein>
<dbReference type="EC" id="3.1.4.58" evidence="2"/>
<evidence type="ECO:0000256" key="1">
    <source>
        <dbReference type="ARBA" id="ARBA00022801"/>
    </source>
</evidence>
<feature type="short sequence motif" description="HXTX 2" evidence="2">
    <location>
        <begin position="125"/>
        <end position="128"/>
    </location>
</feature>
<dbReference type="EMBL" id="SHNO01000001">
    <property type="protein sequence ID" value="MCX2975761.1"/>
    <property type="molecule type" value="Genomic_DNA"/>
</dbReference>
<comment type="similarity">
    <text evidence="2">Belongs to the 2H phosphoesterase superfamily. ThpR family.</text>
</comment>
<organism evidence="3 4">
    <name type="scientific">Candidatus Marimicrobium litorale</name>
    <dbReference type="NCBI Taxonomy" id="2518991"/>
    <lineage>
        <taxon>Bacteria</taxon>
        <taxon>Pseudomonadati</taxon>
        <taxon>Pseudomonadota</taxon>
        <taxon>Gammaproteobacteria</taxon>
        <taxon>Cellvibrionales</taxon>
        <taxon>Halieaceae</taxon>
        <taxon>Marimicrobium</taxon>
    </lineage>
</organism>
<keyword evidence="1 2" id="KW-0378">Hydrolase</keyword>
<comment type="function">
    <text evidence="2">Hydrolyzes RNA 2',3'-cyclic phosphodiester to an RNA 2'-phosphomonoester.</text>
</comment>
<dbReference type="Proteomes" id="UP001143304">
    <property type="component" value="Unassembled WGS sequence"/>
</dbReference>
<dbReference type="PANTHER" id="PTHR35561:SF1">
    <property type="entry name" value="RNA 2',3'-CYCLIC PHOSPHODIESTERASE"/>
    <property type="match status" value="1"/>
</dbReference>
<dbReference type="InterPro" id="IPR004175">
    <property type="entry name" value="RNA_CPDase"/>
</dbReference>
<sequence>MIRAFFGIGLEGRDRTRITDWRDQACACEGKPVPPANLHITLAFIGDIKRTALEQIADAAESYFAKNAIGGGTLVLDTVGYWSKPGIFWIGPSQWPQPLTRLSQKLRHLSCAAGGKGNNRPFQPHVTLHRRCRNPPTAPLYEPNVRLSYTHCTLFESHQGKKGVSYHALEQWPLQPQ</sequence>
<comment type="catalytic activity">
    <reaction evidence="2">
        <text>a 3'-end 2',3'-cyclophospho-ribonucleotide-RNA + H2O = a 3'-end 2'-phospho-ribonucleotide-RNA + H(+)</text>
        <dbReference type="Rhea" id="RHEA:11828"/>
        <dbReference type="Rhea" id="RHEA-COMP:10464"/>
        <dbReference type="Rhea" id="RHEA-COMP:17353"/>
        <dbReference type="ChEBI" id="CHEBI:15377"/>
        <dbReference type="ChEBI" id="CHEBI:15378"/>
        <dbReference type="ChEBI" id="CHEBI:83064"/>
        <dbReference type="ChEBI" id="CHEBI:173113"/>
        <dbReference type="EC" id="3.1.4.58"/>
    </reaction>
</comment>
<evidence type="ECO:0000313" key="3">
    <source>
        <dbReference type="EMBL" id="MCX2975761.1"/>
    </source>
</evidence>
<evidence type="ECO:0000313" key="4">
    <source>
        <dbReference type="Proteomes" id="UP001143304"/>
    </source>
</evidence>
<feature type="active site" description="Proton donor" evidence="2">
    <location>
        <position position="39"/>
    </location>
</feature>
<comment type="caution">
    <text evidence="3">The sequence shown here is derived from an EMBL/GenBank/DDBJ whole genome shotgun (WGS) entry which is preliminary data.</text>
</comment>